<sequence>MIFGDLKDFEREQHLYPPVIRKALAFIQATDWSAMPNGRVELDGEFFYVNIGEVHTTDASERKAERHFRYTDIHYIIEGEEIIGFTRNAKELVITQDLSDQDALLYNELNNETHLKLRAGEFIVTLPHDVHRPGCAHKQPGYARKAIFKIDTNYMLNGS</sequence>
<evidence type="ECO:0000313" key="2">
    <source>
        <dbReference type="Proteomes" id="UP001596989"/>
    </source>
</evidence>
<dbReference type="SUPFAM" id="SSF51197">
    <property type="entry name" value="Clavaminate synthase-like"/>
    <property type="match status" value="1"/>
</dbReference>
<dbReference type="NCBIfam" id="TIGR00022">
    <property type="entry name" value="YhcH/YjgK/YiaL family protein"/>
    <property type="match status" value="1"/>
</dbReference>
<dbReference type="InterPro" id="IPR004375">
    <property type="entry name" value="NanQ/TabA/YiaL"/>
</dbReference>
<dbReference type="PANTHER" id="PTHR34986">
    <property type="entry name" value="EVOLVED BETA-GALACTOSIDASE SUBUNIT BETA"/>
    <property type="match status" value="1"/>
</dbReference>
<name>A0ABW3HUL6_9BACL</name>
<keyword evidence="2" id="KW-1185">Reference proteome</keyword>
<dbReference type="RefSeq" id="WP_377566317.1">
    <property type="nucleotide sequence ID" value="NZ_JBHTJZ010000030.1"/>
</dbReference>
<organism evidence="1 2">
    <name type="scientific">Paenibacillus chungangensis</name>
    <dbReference type="NCBI Taxonomy" id="696535"/>
    <lineage>
        <taxon>Bacteria</taxon>
        <taxon>Bacillati</taxon>
        <taxon>Bacillota</taxon>
        <taxon>Bacilli</taxon>
        <taxon>Bacillales</taxon>
        <taxon>Paenibacillaceae</taxon>
        <taxon>Paenibacillus</taxon>
    </lineage>
</organism>
<dbReference type="EMBL" id="JBHTJZ010000030">
    <property type="protein sequence ID" value="MFD0961087.1"/>
    <property type="molecule type" value="Genomic_DNA"/>
</dbReference>
<dbReference type="InterPro" id="IPR037012">
    <property type="entry name" value="NanQ/TabA/YiaL_sf"/>
</dbReference>
<gene>
    <name evidence="1" type="ORF">ACFQ2I_17120</name>
</gene>
<dbReference type="Pfam" id="PF04074">
    <property type="entry name" value="DUF386"/>
    <property type="match status" value="1"/>
</dbReference>
<accession>A0ABW3HUL6</accession>
<dbReference type="Gene3D" id="2.60.120.370">
    <property type="entry name" value="YhcH/YjgK/YiaL"/>
    <property type="match status" value="1"/>
</dbReference>
<proteinExistence type="predicted"/>
<evidence type="ECO:0000313" key="1">
    <source>
        <dbReference type="EMBL" id="MFD0961087.1"/>
    </source>
</evidence>
<protein>
    <submittedName>
        <fullName evidence="1">YhcH/YjgK/YiaL family protein</fullName>
    </submittedName>
</protein>
<comment type="caution">
    <text evidence="1">The sequence shown here is derived from an EMBL/GenBank/DDBJ whole genome shotgun (WGS) entry which is preliminary data.</text>
</comment>
<reference evidence="2" key="1">
    <citation type="journal article" date="2019" name="Int. J. Syst. Evol. Microbiol.">
        <title>The Global Catalogue of Microorganisms (GCM) 10K type strain sequencing project: providing services to taxonomists for standard genome sequencing and annotation.</title>
        <authorList>
            <consortium name="The Broad Institute Genomics Platform"/>
            <consortium name="The Broad Institute Genome Sequencing Center for Infectious Disease"/>
            <person name="Wu L."/>
            <person name="Ma J."/>
        </authorList>
    </citation>
    <scope>NUCLEOTIDE SEQUENCE [LARGE SCALE GENOMIC DNA]</scope>
    <source>
        <strain evidence="2">CCUG 59129</strain>
    </source>
</reference>
<dbReference type="PANTHER" id="PTHR34986:SF1">
    <property type="entry name" value="PROTEIN YIAL"/>
    <property type="match status" value="1"/>
</dbReference>
<dbReference type="Proteomes" id="UP001596989">
    <property type="component" value="Unassembled WGS sequence"/>
</dbReference>